<evidence type="ECO:0000313" key="5">
    <source>
        <dbReference type="Proteomes" id="UP000239560"/>
    </source>
</evidence>
<name>A0A0K3CP54_RHOTO</name>
<dbReference type="Gene3D" id="1.25.40.10">
    <property type="entry name" value="Tetratricopeptide repeat domain"/>
    <property type="match status" value="1"/>
</dbReference>
<dbReference type="InterPro" id="IPR011990">
    <property type="entry name" value="TPR-like_helical_dom_sf"/>
</dbReference>
<feature type="region of interest" description="Disordered" evidence="1">
    <location>
        <begin position="106"/>
        <end position="129"/>
    </location>
</feature>
<gene>
    <name evidence="2" type="primary">FGENESH: predicted gene_17.113</name>
    <name evidence="3" type="ORF">AAT19DRAFT_11664</name>
    <name evidence="2" type="ORF">BN2166_0072550</name>
</gene>
<dbReference type="AlphaFoldDB" id="A0A0K3CP54"/>
<dbReference type="Proteomes" id="UP000239560">
    <property type="component" value="Unassembled WGS sequence"/>
</dbReference>
<dbReference type="EMBL" id="CWKI01000017">
    <property type="protein sequence ID" value="CTR11394.1"/>
    <property type="molecule type" value="Genomic_DNA"/>
</dbReference>
<evidence type="ECO:0000256" key="1">
    <source>
        <dbReference type="SAM" id="MobiDB-lite"/>
    </source>
</evidence>
<feature type="compositionally biased region" description="Basic and acidic residues" evidence="1">
    <location>
        <begin position="882"/>
        <end position="900"/>
    </location>
</feature>
<feature type="compositionally biased region" description="Acidic residues" evidence="1">
    <location>
        <begin position="901"/>
        <end position="911"/>
    </location>
</feature>
<feature type="compositionally biased region" description="Basic and acidic residues" evidence="1">
    <location>
        <begin position="942"/>
        <end position="981"/>
    </location>
</feature>
<dbReference type="OMA" id="THRCHAR"/>
<protein>
    <submittedName>
        <fullName evidence="2">Uncharacterized protein</fullName>
    </submittedName>
</protein>
<organism evidence="2 4">
    <name type="scientific">Rhodotorula toruloides</name>
    <name type="common">Yeast</name>
    <name type="synonym">Rhodosporidium toruloides</name>
    <dbReference type="NCBI Taxonomy" id="5286"/>
    <lineage>
        <taxon>Eukaryota</taxon>
        <taxon>Fungi</taxon>
        <taxon>Dikarya</taxon>
        <taxon>Basidiomycota</taxon>
        <taxon>Pucciniomycotina</taxon>
        <taxon>Microbotryomycetes</taxon>
        <taxon>Sporidiobolales</taxon>
        <taxon>Sporidiobolaceae</taxon>
        <taxon>Rhodotorula</taxon>
    </lineage>
</organism>
<keyword evidence="4" id="KW-1185">Reference proteome</keyword>
<feature type="compositionally biased region" description="Basic and acidic residues" evidence="1">
    <location>
        <begin position="922"/>
        <end position="934"/>
    </location>
</feature>
<reference evidence="2 4" key="1">
    <citation type="submission" date="2015-07" db="EMBL/GenBank/DDBJ databases">
        <authorList>
            <person name="Cajimat M.N.B."/>
            <person name="Milazzo M.L."/>
            <person name="Fulhorst C.F."/>
        </authorList>
    </citation>
    <scope>NUCLEOTIDE SEQUENCE [LARGE SCALE GENOMIC DNA]</scope>
    <source>
        <strain evidence="2">Single colony</strain>
    </source>
</reference>
<sequence>MLRLSRLALCPCATRPLPPRSLAPLLLSPSPSSSLALALASTSRPFSTTAALAKPPPTLAERQARKARKQAHRDWLARNPDRPEPRLASSSVARLKTLDQIREERAEKKARKKAEKLEKAERQLERKRRATLPFQASNRDSHQLATTVKRLFLSPAAGGAAAGPTVGLGEALNLIRSHSDKANVVVWNGFLHLILNPVLADAKKNKYAQVPGSLGHAFAVKKAYEVWMEMKRRGITPNVRSYQTFLTGSAKRAKFVAEAVKEMGDNRDRANTLARVMDGWNAELRAKVETVHKQWLAHCERVGIKAAEQAETGRFGIGEDEIEYEDVEEEYRRGSGRKGRGTKDREREGSFETPGDLSPVPTTQYLGFLAHNLAVVTAPGSTGSRSAGGPAILSALLRTFESMPDADDKDREMARLAKTGVTYGVVFGALKDAVHAIVPAGKRAMAETEDAEGVAAARRALEDANDELDFGESESSYPSLAALLKTATAYWDNLVAHRPLATAPLSTTRIPSLGSSEYNLDPIVATRFLSIFTVPPASLVPFPLVARALEVAQSAFGFVPPNNLADLEYPHPPSLKKPLATPLDSHGFSVSLAVARRAGKENWVKAWWEMVAHYPARFGIKHRPDVDLYLRRREQAEIVIRACASQRDAYGIEEMMEHLTEHSIHNTHKPLVSTYEAALSSLHRIGSIESTNTALRLWWDMVRTDPPLIAGQKPRRRGEDDEPGHAVHLSYARSAESVIRAALATREKSLVWRAIKAIAFPSAPGDPQAFEEGDGKGVSFDALSPKSFPPSVTDGEGKRAEFRKNFVSLASAYVAALGRLVPSGTSERKGERGGAILPPKMVPELKDWHDKLKVWMRQTSAEAGLQVRGDVVGDMAERRALRAERERERAAAPQQRKEERNEEEDEDDEEGGEKLRRKARREKWWSERQDKAAEMELLGLKPTERRGGFRDGADKPRPSWRDRDEKHRRGFSDGPKQDRLTGRRHLKPRYG</sequence>
<feature type="region of interest" description="Disordered" evidence="1">
    <location>
        <begin position="882"/>
        <end position="991"/>
    </location>
</feature>
<evidence type="ECO:0000313" key="4">
    <source>
        <dbReference type="Proteomes" id="UP000199069"/>
    </source>
</evidence>
<feature type="compositionally biased region" description="Basic and acidic residues" evidence="1">
    <location>
        <begin position="72"/>
        <end position="85"/>
    </location>
</feature>
<dbReference type="OrthoDB" id="185373at2759"/>
<feature type="region of interest" description="Disordered" evidence="1">
    <location>
        <begin position="48"/>
        <end position="94"/>
    </location>
</feature>
<feature type="compositionally biased region" description="Basic and acidic residues" evidence="1">
    <location>
        <begin position="115"/>
        <end position="124"/>
    </location>
</feature>
<feature type="compositionally biased region" description="Basic and acidic residues" evidence="1">
    <location>
        <begin position="341"/>
        <end position="350"/>
    </location>
</feature>
<dbReference type="STRING" id="5286.A0A0K3CP54"/>
<proteinExistence type="predicted"/>
<reference evidence="3 5" key="2">
    <citation type="journal article" date="2018" name="Elife">
        <title>Functional genomics of lipid metabolism in the oleaginous yeast Rhodosporidium toruloides.</title>
        <authorList>
            <person name="Coradetti S.T."/>
            <person name="Pinel D."/>
            <person name="Geiselman G."/>
            <person name="Ito M."/>
            <person name="Mondo S."/>
            <person name="Reilly M.C."/>
            <person name="Cheng Y.F."/>
            <person name="Bauer S."/>
            <person name="Grigoriev I."/>
            <person name="Gladden J.M."/>
            <person name="Simmons B.A."/>
            <person name="Brem R."/>
            <person name="Arkin A.P."/>
            <person name="Skerker J.M."/>
        </authorList>
    </citation>
    <scope>NUCLEOTIDE SEQUENCE [LARGE SCALE GENOMIC DNA]</scope>
    <source>
        <strain evidence="3 5">NBRC 0880</strain>
    </source>
</reference>
<feature type="compositionally biased region" description="Basic residues" evidence="1">
    <location>
        <begin position="982"/>
        <end position="991"/>
    </location>
</feature>
<dbReference type="Proteomes" id="UP000199069">
    <property type="component" value="Unassembled WGS sequence"/>
</dbReference>
<accession>A0A0K3CP54</accession>
<feature type="region of interest" description="Disordered" evidence="1">
    <location>
        <begin position="327"/>
        <end position="357"/>
    </location>
</feature>
<evidence type="ECO:0000313" key="2">
    <source>
        <dbReference type="EMBL" id="CTR11394.1"/>
    </source>
</evidence>
<evidence type="ECO:0000313" key="3">
    <source>
        <dbReference type="EMBL" id="PRQ70011.1"/>
    </source>
</evidence>
<dbReference type="EMBL" id="LCTV02000017">
    <property type="protein sequence ID" value="PRQ70011.1"/>
    <property type="molecule type" value="Genomic_DNA"/>
</dbReference>